<sequence>MVSVLLADDDPTVRAAIRKILDGHSSITVAGEAVNGGDALIQSRGLDVDVMLLDIRMPLLTGLEVAREVLGDRTRATKVVLLTTFDLDEYVYEALRLGVSGFLVKSSTPDMITSAILEAVNGNVLLSPSVTVRLVKKYSRAYRHVDTQLLARLTGREREVLKAIATGLSNREIAADLVIAEETVKTHIGRILHKLQLRDRTQLVVFWYENDLG</sequence>
<dbReference type="Gene3D" id="3.40.50.2300">
    <property type="match status" value="1"/>
</dbReference>
<dbReference type="SUPFAM" id="SSF52172">
    <property type="entry name" value="CheY-like"/>
    <property type="match status" value="1"/>
</dbReference>
<keyword evidence="9" id="KW-1185">Reference proteome</keyword>
<dbReference type="KEGG" id="tsm:ASU32_23115"/>
<dbReference type="CDD" id="cd17535">
    <property type="entry name" value="REC_NarL-like"/>
    <property type="match status" value="1"/>
</dbReference>
<keyword evidence="4" id="KW-0804">Transcription</keyword>
<dbReference type="GeneID" id="300996378"/>
<dbReference type="GO" id="GO:0000160">
    <property type="term" value="P:phosphorelay signal transduction system"/>
    <property type="evidence" value="ECO:0007669"/>
    <property type="project" value="InterPro"/>
</dbReference>
<dbReference type="SUPFAM" id="SSF46894">
    <property type="entry name" value="C-terminal effector domain of the bipartite response regulators"/>
    <property type="match status" value="1"/>
</dbReference>
<dbReference type="InterPro" id="IPR001789">
    <property type="entry name" value="Sig_transdc_resp-reg_receiver"/>
</dbReference>
<name>A0A1H4I5J5_TSUTY</name>
<dbReference type="OrthoDB" id="9808843at2"/>
<dbReference type="PRINTS" id="PR00038">
    <property type="entry name" value="HTHLUXR"/>
</dbReference>
<evidence type="ECO:0000256" key="4">
    <source>
        <dbReference type="ARBA" id="ARBA00023163"/>
    </source>
</evidence>
<dbReference type="Pfam" id="PF00196">
    <property type="entry name" value="GerE"/>
    <property type="match status" value="1"/>
</dbReference>
<keyword evidence="2" id="KW-0805">Transcription regulation</keyword>
<organism evidence="8 9">
    <name type="scientific">Tsukamurella tyrosinosolvens</name>
    <dbReference type="NCBI Taxonomy" id="57704"/>
    <lineage>
        <taxon>Bacteria</taxon>
        <taxon>Bacillati</taxon>
        <taxon>Actinomycetota</taxon>
        <taxon>Actinomycetes</taxon>
        <taxon>Mycobacteriales</taxon>
        <taxon>Tsukamurellaceae</taxon>
        <taxon>Tsukamurella</taxon>
    </lineage>
</organism>
<dbReference type="STRING" id="57704.SAMN04489793_0012"/>
<keyword evidence="1 5" id="KW-0597">Phosphoprotein</keyword>
<evidence type="ECO:0000313" key="9">
    <source>
        <dbReference type="Proteomes" id="UP000182241"/>
    </source>
</evidence>
<protein>
    <submittedName>
        <fullName evidence="8">DNA-binding response regulator, NarL/FixJ family, contains REC and HTH domains</fullName>
    </submittedName>
</protein>
<dbReference type="RefSeq" id="WP_068526078.1">
    <property type="nucleotide sequence ID" value="NZ_CBDRGN010000002.1"/>
</dbReference>
<dbReference type="GO" id="GO:0003677">
    <property type="term" value="F:DNA binding"/>
    <property type="evidence" value="ECO:0007669"/>
    <property type="project" value="UniProtKB-KW"/>
</dbReference>
<dbReference type="PANTHER" id="PTHR43214:SF24">
    <property type="entry name" value="TRANSCRIPTIONAL REGULATORY PROTEIN NARL-RELATED"/>
    <property type="match status" value="1"/>
</dbReference>
<accession>A0A1H4I5J5</accession>
<dbReference type="PROSITE" id="PS50043">
    <property type="entry name" value="HTH_LUXR_2"/>
    <property type="match status" value="1"/>
</dbReference>
<dbReference type="AlphaFoldDB" id="A0A1H4I5J5"/>
<dbReference type="EMBL" id="FNSA01000001">
    <property type="protein sequence ID" value="SEB29359.1"/>
    <property type="molecule type" value="Genomic_DNA"/>
</dbReference>
<dbReference type="InterPro" id="IPR000792">
    <property type="entry name" value="Tscrpt_reg_LuxR_C"/>
</dbReference>
<dbReference type="InterPro" id="IPR016032">
    <property type="entry name" value="Sig_transdc_resp-reg_C-effctor"/>
</dbReference>
<evidence type="ECO:0000256" key="3">
    <source>
        <dbReference type="ARBA" id="ARBA00023125"/>
    </source>
</evidence>
<evidence type="ECO:0000313" key="8">
    <source>
        <dbReference type="EMBL" id="SEB29359.1"/>
    </source>
</evidence>
<dbReference type="Proteomes" id="UP000182241">
    <property type="component" value="Unassembled WGS sequence"/>
</dbReference>
<feature type="modified residue" description="4-aspartylphosphate" evidence="5">
    <location>
        <position position="54"/>
    </location>
</feature>
<evidence type="ECO:0000256" key="1">
    <source>
        <dbReference type="ARBA" id="ARBA00022553"/>
    </source>
</evidence>
<reference evidence="9" key="1">
    <citation type="submission" date="2016-10" db="EMBL/GenBank/DDBJ databases">
        <authorList>
            <person name="Varghese N."/>
            <person name="Submissions S."/>
        </authorList>
    </citation>
    <scope>NUCLEOTIDE SEQUENCE [LARGE SCALE GENOMIC DNA]</scope>
    <source>
        <strain evidence="9">DSM 44234</strain>
    </source>
</reference>
<dbReference type="GO" id="GO:0006355">
    <property type="term" value="P:regulation of DNA-templated transcription"/>
    <property type="evidence" value="ECO:0007669"/>
    <property type="project" value="InterPro"/>
</dbReference>
<evidence type="ECO:0000256" key="2">
    <source>
        <dbReference type="ARBA" id="ARBA00023015"/>
    </source>
</evidence>
<dbReference type="InterPro" id="IPR011006">
    <property type="entry name" value="CheY-like_superfamily"/>
</dbReference>
<proteinExistence type="predicted"/>
<dbReference type="PANTHER" id="PTHR43214">
    <property type="entry name" value="TWO-COMPONENT RESPONSE REGULATOR"/>
    <property type="match status" value="1"/>
</dbReference>
<evidence type="ECO:0000256" key="5">
    <source>
        <dbReference type="PROSITE-ProRule" id="PRU00169"/>
    </source>
</evidence>
<dbReference type="InterPro" id="IPR058245">
    <property type="entry name" value="NreC/VraR/RcsB-like_REC"/>
</dbReference>
<dbReference type="InterPro" id="IPR039420">
    <property type="entry name" value="WalR-like"/>
</dbReference>
<gene>
    <name evidence="8" type="ORF">SAMN04489793_0012</name>
</gene>
<feature type="domain" description="Response regulatory" evidence="7">
    <location>
        <begin position="3"/>
        <end position="120"/>
    </location>
</feature>
<dbReference type="PROSITE" id="PS50110">
    <property type="entry name" value="RESPONSE_REGULATORY"/>
    <property type="match status" value="1"/>
</dbReference>
<evidence type="ECO:0000259" key="6">
    <source>
        <dbReference type="PROSITE" id="PS50043"/>
    </source>
</evidence>
<dbReference type="SMART" id="SM00448">
    <property type="entry name" value="REC"/>
    <property type="match status" value="1"/>
</dbReference>
<dbReference type="CDD" id="cd06170">
    <property type="entry name" value="LuxR_C_like"/>
    <property type="match status" value="1"/>
</dbReference>
<dbReference type="Pfam" id="PF00072">
    <property type="entry name" value="Response_reg"/>
    <property type="match status" value="1"/>
</dbReference>
<dbReference type="PROSITE" id="PS00622">
    <property type="entry name" value="HTH_LUXR_1"/>
    <property type="match status" value="1"/>
</dbReference>
<keyword evidence="3 8" id="KW-0238">DNA-binding</keyword>
<dbReference type="SMART" id="SM00421">
    <property type="entry name" value="HTH_LUXR"/>
    <property type="match status" value="1"/>
</dbReference>
<evidence type="ECO:0000259" key="7">
    <source>
        <dbReference type="PROSITE" id="PS50110"/>
    </source>
</evidence>
<feature type="domain" description="HTH luxR-type" evidence="6">
    <location>
        <begin position="146"/>
        <end position="211"/>
    </location>
</feature>